<dbReference type="EMBL" id="JASCZI010153176">
    <property type="protein sequence ID" value="MED6177130.1"/>
    <property type="molecule type" value="Genomic_DNA"/>
</dbReference>
<keyword evidence="2" id="KW-1185">Reference proteome</keyword>
<comment type="caution">
    <text evidence="1">The sequence shown here is derived from an EMBL/GenBank/DDBJ whole genome shotgun (WGS) entry which is preliminary data.</text>
</comment>
<protein>
    <submittedName>
        <fullName evidence="1">Uncharacterized protein</fullName>
    </submittedName>
</protein>
<sequence>MSEKVGHAFGLNCKGDLFEKKQKDFEDKLNDEEKQALVLFKGKSLTFVQDMVKGYPTETEE</sequence>
<dbReference type="Proteomes" id="UP001341840">
    <property type="component" value="Unassembled WGS sequence"/>
</dbReference>
<proteinExistence type="predicted"/>
<evidence type="ECO:0000313" key="1">
    <source>
        <dbReference type="EMBL" id="MED6177130.1"/>
    </source>
</evidence>
<organism evidence="1 2">
    <name type="scientific">Stylosanthes scabra</name>
    <dbReference type="NCBI Taxonomy" id="79078"/>
    <lineage>
        <taxon>Eukaryota</taxon>
        <taxon>Viridiplantae</taxon>
        <taxon>Streptophyta</taxon>
        <taxon>Embryophyta</taxon>
        <taxon>Tracheophyta</taxon>
        <taxon>Spermatophyta</taxon>
        <taxon>Magnoliopsida</taxon>
        <taxon>eudicotyledons</taxon>
        <taxon>Gunneridae</taxon>
        <taxon>Pentapetalae</taxon>
        <taxon>rosids</taxon>
        <taxon>fabids</taxon>
        <taxon>Fabales</taxon>
        <taxon>Fabaceae</taxon>
        <taxon>Papilionoideae</taxon>
        <taxon>50 kb inversion clade</taxon>
        <taxon>dalbergioids sensu lato</taxon>
        <taxon>Dalbergieae</taxon>
        <taxon>Pterocarpus clade</taxon>
        <taxon>Stylosanthes</taxon>
    </lineage>
</organism>
<reference evidence="1 2" key="1">
    <citation type="journal article" date="2023" name="Plants (Basel)">
        <title>Bridging the Gap: Combining Genomics and Transcriptomics Approaches to Understand Stylosanthes scabra, an Orphan Legume from the Brazilian Caatinga.</title>
        <authorList>
            <person name="Ferreira-Neto J.R.C."/>
            <person name="da Silva M.D."/>
            <person name="Binneck E."/>
            <person name="de Melo N.F."/>
            <person name="da Silva R.H."/>
            <person name="de Melo A.L.T.M."/>
            <person name="Pandolfi V."/>
            <person name="Bustamante F.O."/>
            <person name="Brasileiro-Vidal A.C."/>
            <person name="Benko-Iseppon A.M."/>
        </authorList>
    </citation>
    <scope>NUCLEOTIDE SEQUENCE [LARGE SCALE GENOMIC DNA]</scope>
    <source>
        <tissue evidence="1">Leaves</tissue>
    </source>
</reference>
<accession>A0ABU6VWI3</accession>
<name>A0ABU6VWI3_9FABA</name>
<evidence type="ECO:0000313" key="2">
    <source>
        <dbReference type="Proteomes" id="UP001341840"/>
    </source>
</evidence>
<gene>
    <name evidence="1" type="ORF">PIB30_095025</name>
</gene>